<dbReference type="PANTHER" id="PTHR30461">
    <property type="entry name" value="DNA-INVERTASE FROM LAMBDOID PROPHAGE"/>
    <property type="match status" value="1"/>
</dbReference>
<reference evidence="9" key="1">
    <citation type="submission" date="2013-04" db="EMBL/GenBank/DDBJ databases">
        <title>The genome sequencing project of 58 acetic acid bacteria.</title>
        <authorList>
            <person name="Okamoto-Kainuma A."/>
            <person name="Ishikawa M."/>
            <person name="Umino S."/>
            <person name="Koizumi Y."/>
            <person name="Shiwa Y."/>
            <person name="Yoshikawa H."/>
            <person name="Matsutani M."/>
            <person name="Matsushita K."/>
        </authorList>
    </citation>
    <scope>NUCLEOTIDE SEQUENCE</scope>
    <source>
        <strain evidence="9">DSM 12717</strain>
    </source>
</reference>
<dbReference type="PANTHER" id="PTHR30461:SF23">
    <property type="entry name" value="DNA RECOMBINASE-RELATED"/>
    <property type="match status" value="1"/>
</dbReference>
<dbReference type="CDD" id="cd00338">
    <property type="entry name" value="Ser_Recombinase"/>
    <property type="match status" value="1"/>
</dbReference>
<evidence type="ECO:0000256" key="4">
    <source>
        <dbReference type="PROSITE-ProRule" id="PRU10137"/>
    </source>
</evidence>
<dbReference type="SMART" id="SM00857">
    <property type="entry name" value="Resolvase"/>
    <property type="match status" value="1"/>
</dbReference>
<dbReference type="Pfam" id="PF07508">
    <property type="entry name" value="Recombinase"/>
    <property type="match status" value="1"/>
</dbReference>
<dbReference type="InterPro" id="IPR038109">
    <property type="entry name" value="DNA_bind_recomb_sf"/>
</dbReference>
<feature type="coiled-coil region" evidence="5">
    <location>
        <begin position="397"/>
        <end position="454"/>
    </location>
</feature>
<keyword evidence="10" id="KW-1185">Reference proteome</keyword>
<dbReference type="Pfam" id="PF13408">
    <property type="entry name" value="Zn_ribbon_recom"/>
    <property type="match status" value="1"/>
</dbReference>
<proteinExistence type="predicted"/>
<dbReference type="PROSITE" id="PS51737">
    <property type="entry name" value="RECOMBINASE_DNA_BIND"/>
    <property type="match status" value="1"/>
</dbReference>
<keyword evidence="3" id="KW-0233">DNA recombination</keyword>
<feature type="compositionally biased region" description="Low complexity" evidence="6">
    <location>
        <begin position="654"/>
        <end position="666"/>
    </location>
</feature>
<dbReference type="SUPFAM" id="SSF53041">
    <property type="entry name" value="Resolvase-like"/>
    <property type="match status" value="1"/>
</dbReference>
<dbReference type="InterPro" id="IPR025827">
    <property type="entry name" value="Zn_ribbon_recom_dom"/>
</dbReference>
<gene>
    <name evidence="9" type="ORF">AA12717_0169</name>
</gene>
<sequence length="755" mass="83650">MTASTIPLRAALYLRVSTARQAEHDVSIPDQKRQGEAYCASRGYQLVETYVEPGASATNDRRPEFQRMIEAGTSKPAPFDVVVVHSFSRFFRDHFELEFYVRKLAKNGVKLVSITQEMGDDPMHVMMRQIMALFDEYQSKENAKHVIRALKENARQGFWNGSLPPIGYRVVAAEQRGAKTKKKLEIDPLHADTVRLIYRLALEGDGTTGQMGVKNIVSYLNSRRIFTRDGGRWGIGQVHRILTRRTYMGEHEFNKRSKTKELKPVSEIVTVPVPPIIDRETFDTVQALLKARNPKVIPSAVISGPTMLTGLIHCAKCGGAMTIRTGKGGRYRYYACSMKARQGPTACEGMAVPMEKLDDLVASHLEDQLLQPERIETILASVLDRRQEHSERRREHIAELNKRASESELRLKRLYDAIEAGVADIDDPALKDRIDGLKATHDQAKADAERAQAMLDNSGSKAITPQMVRTFAKTARQRIRLEGGGYRRDHLRALAQRVEVADGEVRIMGSKTRLLQALTGKSGVNSVPTQGLNWRRGWDSNPRYACTYGGFQDRCLKPLGHLSGAPCWIRTSDPQLRRLLLYPTELRAHAHRSFFCQSAVNASSSGPGRSGNCRHRVSACAPAPPVVPGRREPRGGRHRRRRSRSRGSAGGAASGCRGCRSSPSAGPAGGAGSGHIPESSRECSPGRTGSPFSPACRFGPACNETPYSIFILFCILLCWSGRPDSNRGPRVPKTRALPGCATPRTWAEAMSPWPR</sequence>
<keyword evidence="5" id="KW-0175">Coiled coil</keyword>
<feature type="compositionally biased region" description="Basic residues" evidence="6">
    <location>
        <begin position="636"/>
        <end position="645"/>
    </location>
</feature>
<evidence type="ECO:0000259" key="8">
    <source>
        <dbReference type="PROSITE" id="PS51737"/>
    </source>
</evidence>
<evidence type="ECO:0000259" key="7">
    <source>
        <dbReference type="PROSITE" id="PS51736"/>
    </source>
</evidence>
<dbReference type="InterPro" id="IPR011109">
    <property type="entry name" value="DNA_bind_recombinase_dom"/>
</dbReference>
<dbReference type="Proteomes" id="UP001060895">
    <property type="component" value="Unassembled WGS sequence"/>
</dbReference>
<name>A0ABQ0P2D3_9PROT</name>
<dbReference type="InterPro" id="IPR050639">
    <property type="entry name" value="SSR_resolvase"/>
</dbReference>
<protein>
    <submittedName>
        <fullName evidence="9">Recombinase</fullName>
    </submittedName>
</protein>
<dbReference type="InterPro" id="IPR006119">
    <property type="entry name" value="Resolv_N"/>
</dbReference>
<evidence type="ECO:0000256" key="3">
    <source>
        <dbReference type="ARBA" id="ARBA00023172"/>
    </source>
</evidence>
<evidence type="ECO:0000313" key="10">
    <source>
        <dbReference type="Proteomes" id="UP001060895"/>
    </source>
</evidence>
<evidence type="ECO:0000256" key="6">
    <source>
        <dbReference type="SAM" id="MobiDB-lite"/>
    </source>
</evidence>
<organism evidence="9 10">
    <name type="scientific">Gluconacetobacter sacchari DSM 12717</name>
    <dbReference type="NCBI Taxonomy" id="1307940"/>
    <lineage>
        <taxon>Bacteria</taxon>
        <taxon>Pseudomonadati</taxon>
        <taxon>Pseudomonadota</taxon>
        <taxon>Alphaproteobacteria</taxon>
        <taxon>Acetobacterales</taxon>
        <taxon>Acetobacteraceae</taxon>
        <taxon>Gluconacetobacter</taxon>
    </lineage>
</organism>
<evidence type="ECO:0000256" key="5">
    <source>
        <dbReference type="SAM" id="Coils"/>
    </source>
</evidence>
<dbReference type="Gene3D" id="3.40.50.1390">
    <property type="entry name" value="Resolvase, N-terminal catalytic domain"/>
    <property type="match status" value="1"/>
</dbReference>
<dbReference type="InterPro" id="IPR006118">
    <property type="entry name" value="Recombinase_CS"/>
</dbReference>
<evidence type="ECO:0000313" key="9">
    <source>
        <dbReference type="EMBL" id="GBQ19196.1"/>
    </source>
</evidence>
<dbReference type="PROSITE" id="PS51736">
    <property type="entry name" value="RECOMBINASES_3"/>
    <property type="match status" value="1"/>
</dbReference>
<keyword evidence="2" id="KW-0238">DNA-binding</keyword>
<feature type="domain" description="Resolvase/invertase-type recombinase catalytic" evidence="7">
    <location>
        <begin position="9"/>
        <end position="161"/>
    </location>
</feature>
<dbReference type="PROSITE" id="PS00397">
    <property type="entry name" value="RECOMBINASES_1"/>
    <property type="match status" value="1"/>
</dbReference>
<dbReference type="Pfam" id="PF00239">
    <property type="entry name" value="Resolvase"/>
    <property type="match status" value="1"/>
</dbReference>
<dbReference type="EMBL" id="BAQP01000005">
    <property type="protein sequence ID" value="GBQ19196.1"/>
    <property type="molecule type" value="Genomic_DNA"/>
</dbReference>
<feature type="active site" description="O-(5'-phospho-DNA)-serine intermediate" evidence="4">
    <location>
        <position position="17"/>
    </location>
</feature>
<feature type="region of interest" description="Disordered" evidence="6">
    <location>
        <begin position="624"/>
        <end position="686"/>
    </location>
</feature>
<evidence type="ECO:0000256" key="1">
    <source>
        <dbReference type="ARBA" id="ARBA00022908"/>
    </source>
</evidence>
<evidence type="ECO:0000256" key="2">
    <source>
        <dbReference type="ARBA" id="ARBA00023125"/>
    </source>
</evidence>
<dbReference type="Gene3D" id="3.90.1750.20">
    <property type="entry name" value="Putative Large Serine Recombinase, Chain B, Domain 2"/>
    <property type="match status" value="1"/>
</dbReference>
<comment type="caution">
    <text evidence="9">The sequence shown here is derived from an EMBL/GenBank/DDBJ whole genome shotgun (WGS) entry which is preliminary data.</text>
</comment>
<keyword evidence="1" id="KW-0229">DNA integration</keyword>
<dbReference type="InterPro" id="IPR036162">
    <property type="entry name" value="Resolvase-like_N_sf"/>
</dbReference>
<accession>A0ABQ0P2D3</accession>
<feature type="domain" description="Recombinase" evidence="8">
    <location>
        <begin position="165"/>
        <end position="295"/>
    </location>
</feature>